<dbReference type="GO" id="GO:0140664">
    <property type="term" value="F:ATP-dependent DNA damage sensor activity"/>
    <property type="evidence" value="ECO:0007669"/>
    <property type="project" value="InterPro"/>
</dbReference>
<dbReference type="InterPro" id="IPR013632">
    <property type="entry name" value="Rad51_C"/>
</dbReference>
<dbReference type="PANTHER" id="PTHR46457">
    <property type="entry name" value="DNA REPAIR PROTEIN RAD51 HOMOLOG 4"/>
    <property type="match status" value="1"/>
</dbReference>
<dbReference type="InParanoid" id="A0A2V0P445"/>
<keyword evidence="2" id="KW-0539">Nucleus</keyword>
<proteinExistence type="predicted"/>
<evidence type="ECO:0000313" key="4">
    <source>
        <dbReference type="EMBL" id="GBF92623.1"/>
    </source>
</evidence>
<keyword evidence="5" id="KW-1185">Reference proteome</keyword>
<dbReference type="GO" id="GO:0005524">
    <property type="term" value="F:ATP binding"/>
    <property type="evidence" value="ECO:0007669"/>
    <property type="project" value="InterPro"/>
</dbReference>
<dbReference type="GO" id="GO:0000723">
    <property type="term" value="P:telomere maintenance"/>
    <property type="evidence" value="ECO:0007669"/>
    <property type="project" value="TreeGrafter"/>
</dbReference>
<dbReference type="GO" id="GO:0007131">
    <property type="term" value="P:reciprocal meiotic recombination"/>
    <property type="evidence" value="ECO:0007669"/>
    <property type="project" value="TreeGrafter"/>
</dbReference>
<dbReference type="PANTHER" id="PTHR46457:SF1">
    <property type="entry name" value="DNA REPAIR PROTEIN RAD51 HOMOLOG 4"/>
    <property type="match status" value="1"/>
</dbReference>
<evidence type="ECO:0000313" key="5">
    <source>
        <dbReference type="Proteomes" id="UP000247498"/>
    </source>
</evidence>
<feature type="domain" description="RecA family profile 1" evidence="3">
    <location>
        <begin position="93"/>
        <end position="278"/>
    </location>
</feature>
<dbReference type="GO" id="GO:0000724">
    <property type="term" value="P:double-strand break repair via homologous recombination"/>
    <property type="evidence" value="ECO:0007669"/>
    <property type="project" value="TreeGrafter"/>
</dbReference>
<dbReference type="InterPro" id="IPR051988">
    <property type="entry name" value="HRR_RAD51_Paralog"/>
</dbReference>
<dbReference type="PROSITE" id="PS50162">
    <property type="entry name" value="RECA_2"/>
    <property type="match status" value="1"/>
</dbReference>
<sequence length="370" mass="36202">MTFITPIGDLGVEGAAELAAKYGTVERFLSSVADWQDVIPGLQRPGGPADPADADADAAADPRAALLRALAAPGAPLAPAPADGVQLLRRAVALQVLPTGCDAVDDMLMGGLRQGLVCEVAGETASGKTQLCLQAAALRATQGERVLYVDTTNGFSAARVAALCAAQRAAAAAADGQAPPAASDARAAASDAALDNISVVRPHSVHALMSCLDELSRQLARGPAARCLLVIDSVSAVLAPVVGAQMHTQGQVLVGAIGSMLRHIAAEYSIAVLITNHVVGGGGGGGGDGAAAGGGAAAAGGGGGPAGGGGFRPALGAQWRGQPHCRIQLARPPQAGGAVVATLTASQGQAAGAQAAFVVTDAGLETLPSA</sequence>
<dbReference type="GO" id="GO:0000400">
    <property type="term" value="F:four-way junction DNA binding"/>
    <property type="evidence" value="ECO:0007669"/>
    <property type="project" value="TreeGrafter"/>
</dbReference>
<dbReference type="EMBL" id="BDRX01000033">
    <property type="protein sequence ID" value="GBF92623.1"/>
    <property type="molecule type" value="Genomic_DNA"/>
</dbReference>
<comment type="subcellular location">
    <subcellularLocation>
        <location evidence="1">Nucleus</location>
    </subcellularLocation>
</comment>
<dbReference type="FunCoup" id="A0A2V0P445">
    <property type="interactions" value="1324"/>
</dbReference>
<protein>
    <submittedName>
        <fullName evidence="4">DNA repair protein RAD51</fullName>
    </submittedName>
</protein>
<name>A0A2V0P445_9CHLO</name>
<accession>A0A2V0P445</accession>
<dbReference type="AlphaFoldDB" id="A0A2V0P445"/>
<dbReference type="SUPFAM" id="SSF52540">
    <property type="entry name" value="P-loop containing nucleoside triphosphate hydrolases"/>
    <property type="match status" value="1"/>
</dbReference>
<gene>
    <name evidence="4" type="ORF">Rsub_05237</name>
</gene>
<dbReference type="InterPro" id="IPR027417">
    <property type="entry name" value="P-loop_NTPase"/>
</dbReference>
<dbReference type="Pfam" id="PF08423">
    <property type="entry name" value="Rad51"/>
    <property type="match status" value="2"/>
</dbReference>
<dbReference type="Gene3D" id="3.40.50.300">
    <property type="entry name" value="P-loop containing nucleotide triphosphate hydrolases"/>
    <property type="match status" value="1"/>
</dbReference>
<evidence type="ECO:0000256" key="2">
    <source>
        <dbReference type="ARBA" id="ARBA00023242"/>
    </source>
</evidence>
<dbReference type="OrthoDB" id="336321at2759"/>
<dbReference type="InterPro" id="IPR020588">
    <property type="entry name" value="RecA_ATP-bd"/>
</dbReference>
<dbReference type="GO" id="GO:0003697">
    <property type="term" value="F:single-stranded DNA binding"/>
    <property type="evidence" value="ECO:0007669"/>
    <property type="project" value="TreeGrafter"/>
</dbReference>
<organism evidence="4 5">
    <name type="scientific">Raphidocelis subcapitata</name>
    <dbReference type="NCBI Taxonomy" id="307507"/>
    <lineage>
        <taxon>Eukaryota</taxon>
        <taxon>Viridiplantae</taxon>
        <taxon>Chlorophyta</taxon>
        <taxon>core chlorophytes</taxon>
        <taxon>Chlorophyceae</taxon>
        <taxon>CS clade</taxon>
        <taxon>Sphaeropleales</taxon>
        <taxon>Selenastraceae</taxon>
        <taxon>Raphidocelis</taxon>
    </lineage>
</organism>
<evidence type="ECO:0000256" key="1">
    <source>
        <dbReference type="ARBA" id="ARBA00004123"/>
    </source>
</evidence>
<reference evidence="4 5" key="1">
    <citation type="journal article" date="2018" name="Sci. Rep.">
        <title>Raphidocelis subcapitata (=Pseudokirchneriella subcapitata) provides an insight into genome evolution and environmental adaptations in the Sphaeropleales.</title>
        <authorList>
            <person name="Suzuki S."/>
            <person name="Yamaguchi H."/>
            <person name="Nakajima N."/>
            <person name="Kawachi M."/>
        </authorList>
    </citation>
    <scope>NUCLEOTIDE SEQUENCE [LARGE SCALE GENOMIC DNA]</scope>
    <source>
        <strain evidence="4 5">NIES-35</strain>
    </source>
</reference>
<dbReference type="GO" id="GO:0005657">
    <property type="term" value="C:replication fork"/>
    <property type="evidence" value="ECO:0007669"/>
    <property type="project" value="TreeGrafter"/>
</dbReference>
<dbReference type="GO" id="GO:0005815">
    <property type="term" value="C:microtubule organizing center"/>
    <property type="evidence" value="ECO:0007669"/>
    <property type="project" value="TreeGrafter"/>
</dbReference>
<dbReference type="GO" id="GO:0033063">
    <property type="term" value="C:Rad51B-Rad51C-Rad51D-XRCC2 complex"/>
    <property type="evidence" value="ECO:0007669"/>
    <property type="project" value="TreeGrafter"/>
</dbReference>
<comment type="caution">
    <text evidence="4">The sequence shown here is derived from an EMBL/GenBank/DDBJ whole genome shotgun (WGS) entry which is preliminary data.</text>
</comment>
<dbReference type="STRING" id="307507.A0A2V0P445"/>
<dbReference type="Proteomes" id="UP000247498">
    <property type="component" value="Unassembled WGS sequence"/>
</dbReference>
<evidence type="ECO:0000259" key="3">
    <source>
        <dbReference type="PROSITE" id="PS50162"/>
    </source>
</evidence>
<dbReference type="GO" id="GO:0042148">
    <property type="term" value="P:DNA strand invasion"/>
    <property type="evidence" value="ECO:0007669"/>
    <property type="project" value="TreeGrafter"/>
</dbReference>